<dbReference type="EC" id="2.3.1.-" evidence="4"/>
<reference evidence="5 6" key="1">
    <citation type="submission" date="2024-05" db="EMBL/GenBank/DDBJ databases">
        <title>De novo assembly of an allotetraploid wild potato.</title>
        <authorList>
            <person name="Hosaka A.J."/>
        </authorList>
    </citation>
    <scope>NUCLEOTIDE SEQUENCE [LARGE SCALE GENOMIC DNA]</scope>
    <source>
        <tissue evidence="5">Young leaves</tissue>
    </source>
</reference>
<dbReference type="PANTHER" id="PTHR22753:SF14">
    <property type="entry name" value="MONOACYLGLYCEROL_DIACYLGLYCEROL O-ACYLTRANSFERASE"/>
    <property type="match status" value="1"/>
</dbReference>
<evidence type="ECO:0000313" key="5">
    <source>
        <dbReference type="EMBL" id="KAL3349463.1"/>
    </source>
</evidence>
<keyword evidence="2 4" id="KW-0808">Transferase</keyword>
<dbReference type="PANTHER" id="PTHR22753">
    <property type="entry name" value="TRANSMEMBRANE PROTEIN 68"/>
    <property type="match status" value="1"/>
</dbReference>
<dbReference type="CDD" id="cd07987">
    <property type="entry name" value="LPLAT_MGAT-like"/>
    <property type="match status" value="1"/>
</dbReference>
<dbReference type="InterPro" id="IPR007130">
    <property type="entry name" value="DAGAT"/>
</dbReference>
<sequence length="341" mass="38572">MVLICYPSSKLLANIVVQKGMIMSWIFCLLVSQSSRTQPRTIGNLNISWFFNFTGPVMLSTMENGKIVRGLAGVPREGPVLLVGYHMLMGLEIVPLVHEYLTQTKILLRGIAHPTLFTQLVESRPNATSFVDMLKLYGATPVTASNFFKLLATKSHVLLYPGGAREALHRKGEEYKVIWPDRQEFIRMAAKFGATIVPFGVVGEDDIAQLVLDYDDLKSIPILGDQIRSENEEAARSGFTVRGDMDGEIANQMLYIPGLLPKIPGRFYFLFGKPIHTKGRQDLVKDREKARELYLQVKSEVQNNMNYLLKKREEDPYRNVIDRTVYRAFSATSDDVPTFDF</sequence>
<keyword evidence="3" id="KW-0012">Acyltransferase</keyword>
<gene>
    <name evidence="5" type="ORF">AABB24_022536</name>
</gene>
<organism evidence="5 6">
    <name type="scientific">Solanum stoloniferum</name>
    <dbReference type="NCBI Taxonomy" id="62892"/>
    <lineage>
        <taxon>Eukaryota</taxon>
        <taxon>Viridiplantae</taxon>
        <taxon>Streptophyta</taxon>
        <taxon>Embryophyta</taxon>
        <taxon>Tracheophyta</taxon>
        <taxon>Spermatophyta</taxon>
        <taxon>Magnoliopsida</taxon>
        <taxon>eudicotyledons</taxon>
        <taxon>Gunneridae</taxon>
        <taxon>Pentapetalae</taxon>
        <taxon>asterids</taxon>
        <taxon>lamiids</taxon>
        <taxon>Solanales</taxon>
        <taxon>Solanaceae</taxon>
        <taxon>Solanoideae</taxon>
        <taxon>Solaneae</taxon>
        <taxon>Solanum</taxon>
    </lineage>
</organism>
<name>A0ABD2SZY2_9SOLN</name>
<evidence type="ECO:0000256" key="1">
    <source>
        <dbReference type="ARBA" id="ARBA00005420"/>
    </source>
</evidence>
<evidence type="ECO:0000256" key="3">
    <source>
        <dbReference type="ARBA" id="ARBA00023315"/>
    </source>
</evidence>
<dbReference type="Proteomes" id="UP001627284">
    <property type="component" value="Unassembled WGS sequence"/>
</dbReference>
<keyword evidence="6" id="KW-1185">Reference proteome</keyword>
<comment type="similarity">
    <text evidence="1 4">Belongs to the diacylglycerol acyltransferase family.</text>
</comment>
<proteinExistence type="inferred from homology"/>
<dbReference type="EMBL" id="JBJKTR010000013">
    <property type="protein sequence ID" value="KAL3349463.1"/>
    <property type="molecule type" value="Genomic_DNA"/>
</dbReference>
<dbReference type="GO" id="GO:0019432">
    <property type="term" value="P:triglyceride biosynthetic process"/>
    <property type="evidence" value="ECO:0007669"/>
    <property type="project" value="UniProtKB-ARBA"/>
</dbReference>
<evidence type="ECO:0000313" key="6">
    <source>
        <dbReference type="Proteomes" id="UP001627284"/>
    </source>
</evidence>
<evidence type="ECO:0000256" key="2">
    <source>
        <dbReference type="ARBA" id="ARBA00022679"/>
    </source>
</evidence>
<accession>A0ABD2SZY2</accession>
<comment type="subcellular location">
    <subcellularLocation>
        <location evidence="4">Endoplasmic reticulum membrane</location>
        <topology evidence="4">Multi-pass membrane protein</topology>
    </subcellularLocation>
</comment>
<protein>
    <recommendedName>
        <fullName evidence="4">Acyltransferase</fullName>
        <ecNumber evidence="4">2.3.1.-</ecNumber>
    </recommendedName>
</protein>
<dbReference type="GO" id="GO:0004144">
    <property type="term" value="F:diacylglycerol O-acyltransferase activity"/>
    <property type="evidence" value="ECO:0007669"/>
    <property type="project" value="UniProtKB-ARBA"/>
</dbReference>
<dbReference type="AlphaFoldDB" id="A0ABD2SZY2"/>
<dbReference type="Pfam" id="PF03982">
    <property type="entry name" value="DAGAT"/>
    <property type="match status" value="1"/>
</dbReference>
<keyword evidence="4" id="KW-0256">Endoplasmic reticulum</keyword>
<evidence type="ECO:0000256" key="4">
    <source>
        <dbReference type="RuleBase" id="RU367023"/>
    </source>
</evidence>
<dbReference type="GO" id="GO:0005789">
    <property type="term" value="C:endoplasmic reticulum membrane"/>
    <property type="evidence" value="ECO:0007669"/>
    <property type="project" value="UniProtKB-SubCell"/>
</dbReference>
<comment type="caution">
    <text evidence="5">The sequence shown here is derived from an EMBL/GenBank/DDBJ whole genome shotgun (WGS) entry which is preliminary data.</text>
</comment>